<dbReference type="EMBL" id="KZ678232">
    <property type="protein sequence ID" value="PSN58651.1"/>
    <property type="molecule type" value="Genomic_DNA"/>
</dbReference>
<feature type="non-terminal residue" evidence="3">
    <location>
        <position position="147"/>
    </location>
</feature>
<dbReference type="AlphaFoldDB" id="A0A2T2MZM0"/>
<feature type="domain" description="BTB" evidence="2">
    <location>
        <begin position="17"/>
        <end position="86"/>
    </location>
</feature>
<dbReference type="InterPro" id="IPR011333">
    <property type="entry name" value="SKP1/BTB/POZ_sf"/>
</dbReference>
<gene>
    <name evidence="3" type="ORF">BS50DRAFT_595270</name>
</gene>
<dbReference type="STRING" id="1448308.A0A2T2MZM0"/>
<protein>
    <recommendedName>
        <fullName evidence="2">BTB domain-containing protein</fullName>
    </recommendedName>
</protein>
<feature type="region of interest" description="Disordered" evidence="1">
    <location>
        <begin position="90"/>
        <end position="147"/>
    </location>
</feature>
<feature type="compositionally biased region" description="Pro residues" evidence="1">
    <location>
        <begin position="106"/>
        <end position="121"/>
    </location>
</feature>
<dbReference type="PROSITE" id="PS50097">
    <property type="entry name" value="BTB"/>
    <property type="match status" value="1"/>
</dbReference>
<dbReference type="InterPro" id="IPR000210">
    <property type="entry name" value="BTB/POZ_dom"/>
</dbReference>
<organism evidence="3 4">
    <name type="scientific">Corynespora cassiicola Philippines</name>
    <dbReference type="NCBI Taxonomy" id="1448308"/>
    <lineage>
        <taxon>Eukaryota</taxon>
        <taxon>Fungi</taxon>
        <taxon>Dikarya</taxon>
        <taxon>Ascomycota</taxon>
        <taxon>Pezizomycotina</taxon>
        <taxon>Dothideomycetes</taxon>
        <taxon>Pleosporomycetidae</taxon>
        <taxon>Pleosporales</taxon>
        <taxon>Corynesporascaceae</taxon>
        <taxon>Corynespora</taxon>
    </lineage>
</organism>
<reference evidence="3 4" key="1">
    <citation type="journal article" date="2018" name="Front. Microbiol.">
        <title>Genome-Wide Analysis of Corynespora cassiicola Leaf Fall Disease Putative Effectors.</title>
        <authorList>
            <person name="Lopez D."/>
            <person name="Ribeiro S."/>
            <person name="Label P."/>
            <person name="Fumanal B."/>
            <person name="Venisse J.S."/>
            <person name="Kohler A."/>
            <person name="de Oliveira R.R."/>
            <person name="Labutti K."/>
            <person name="Lipzen A."/>
            <person name="Lail K."/>
            <person name="Bauer D."/>
            <person name="Ohm R.A."/>
            <person name="Barry K.W."/>
            <person name="Spatafora J."/>
            <person name="Grigoriev I.V."/>
            <person name="Martin F.M."/>
            <person name="Pujade-Renaud V."/>
        </authorList>
    </citation>
    <scope>NUCLEOTIDE SEQUENCE [LARGE SCALE GENOMIC DNA]</scope>
    <source>
        <strain evidence="3 4">Philippines</strain>
    </source>
</reference>
<dbReference type="SUPFAM" id="SSF54695">
    <property type="entry name" value="POZ domain"/>
    <property type="match status" value="1"/>
</dbReference>
<sequence>MTETRASSCSEDLIQSSLFTFCIGEEKKHLVVHSEAVATTSEYFHVLVNGNMVEAKTRSAEFQDVKHEDFMRFLEYAYRRDHTVPWCVEDQNGIKNDEETSLPAVPEAPPPETSPLEPPTEPPEEPPEKPPDFDPYPEPPKPERRLK</sequence>
<proteinExistence type="predicted"/>
<dbReference type="Pfam" id="PF00651">
    <property type="entry name" value="BTB"/>
    <property type="match status" value="1"/>
</dbReference>
<evidence type="ECO:0000313" key="3">
    <source>
        <dbReference type="EMBL" id="PSN58651.1"/>
    </source>
</evidence>
<evidence type="ECO:0000313" key="4">
    <source>
        <dbReference type="Proteomes" id="UP000240883"/>
    </source>
</evidence>
<dbReference type="Gene3D" id="3.30.710.10">
    <property type="entry name" value="Potassium Channel Kv1.1, Chain A"/>
    <property type="match status" value="1"/>
</dbReference>
<dbReference type="Proteomes" id="UP000240883">
    <property type="component" value="Unassembled WGS sequence"/>
</dbReference>
<evidence type="ECO:0000256" key="1">
    <source>
        <dbReference type="SAM" id="MobiDB-lite"/>
    </source>
</evidence>
<dbReference type="OrthoDB" id="9997739at2759"/>
<dbReference type="CDD" id="cd18186">
    <property type="entry name" value="BTB_POZ_ZBTB_KLHL-like"/>
    <property type="match status" value="1"/>
</dbReference>
<accession>A0A2T2MZM0</accession>
<name>A0A2T2MZM0_CORCC</name>
<keyword evidence="4" id="KW-1185">Reference proteome</keyword>
<evidence type="ECO:0000259" key="2">
    <source>
        <dbReference type="PROSITE" id="PS50097"/>
    </source>
</evidence>